<name>A0ABV6GGB0_9BACI</name>
<keyword evidence="1" id="KW-1133">Transmembrane helix</keyword>
<reference evidence="2 3" key="1">
    <citation type="submission" date="2024-09" db="EMBL/GenBank/DDBJ databases">
        <authorList>
            <person name="Sun Q."/>
            <person name="Mori K."/>
        </authorList>
    </citation>
    <scope>NUCLEOTIDE SEQUENCE [LARGE SCALE GENOMIC DNA]</scope>
    <source>
        <strain evidence="2 3">CCM 7228</strain>
    </source>
</reference>
<organism evidence="2 3">
    <name type="scientific">Metabacillus herbersteinensis</name>
    <dbReference type="NCBI Taxonomy" id="283816"/>
    <lineage>
        <taxon>Bacteria</taxon>
        <taxon>Bacillati</taxon>
        <taxon>Bacillota</taxon>
        <taxon>Bacilli</taxon>
        <taxon>Bacillales</taxon>
        <taxon>Bacillaceae</taxon>
        <taxon>Metabacillus</taxon>
    </lineage>
</organism>
<dbReference type="EMBL" id="JBHLVO010000012">
    <property type="protein sequence ID" value="MFC0272720.1"/>
    <property type="molecule type" value="Genomic_DNA"/>
</dbReference>
<keyword evidence="1" id="KW-0472">Membrane</keyword>
<dbReference type="Proteomes" id="UP001589854">
    <property type="component" value="Unassembled WGS sequence"/>
</dbReference>
<proteinExistence type="predicted"/>
<accession>A0ABV6GGB0</accession>
<evidence type="ECO:0000256" key="1">
    <source>
        <dbReference type="SAM" id="Phobius"/>
    </source>
</evidence>
<evidence type="ECO:0000313" key="3">
    <source>
        <dbReference type="Proteomes" id="UP001589854"/>
    </source>
</evidence>
<comment type="caution">
    <text evidence="2">The sequence shown here is derived from an EMBL/GenBank/DDBJ whole genome shotgun (WGS) entry which is preliminary data.</text>
</comment>
<evidence type="ECO:0000313" key="2">
    <source>
        <dbReference type="EMBL" id="MFC0272720.1"/>
    </source>
</evidence>
<keyword evidence="1" id="KW-0812">Transmembrane</keyword>
<sequence>MDRMIFMFLAAILAGFALTEVTLAGTFLASLAPFATVLGALTILVFSLALIYHGVKTLFNK</sequence>
<keyword evidence="3" id="KW-1185">Reference proteome</keyword>
<gene>
    <name evidence="2" type="ORF">ACFFIX_14890</name>
</gene>
<evidence type="ECO:0008006" key="4">
    <source>
        <dbReference type="Google" id="ProtNLM"/>
    </source>
</evidence>
<feature type="transmembrane region" description="Helical" evidence="1">
    <location>
        <begin position="34"/>
        <end position="55"/>
    </location>
</feature>
<dbReference type="RefSeq" id="WP_378935324.1">
    <property type="nucleotide sequence ID" value="NZ_JBHLVO010000012.1"/>
</dbReference>
<protein>
    <recommendedName>
        <fullName evidence="4">DUF1328 domain-containing protein</fullName>
    </recommendedName>
</protein>